<dbReference type="Proteomes" id="UP000198778">
    <property type="component" value="Unassembled WGS sequence"/>
</dbReference>
<reference evidence="2" key="1">
    <citation type="submission" date="2016-10" db="EMBL/GenBank/DDBJ databases">
        <authorList>
            <person name="Varghese N."/>
            <person name="Submissions S."/>
        </authorList>
    </citation>
    <scope>NUCLEOTIDE SEQUENCE [LARGE SCALE GENOMIC DNA]</scope>
    <source>
        <strain evidence="2">CGMCC 1.10369</strain>
    </source>
</reference>
<dbReference type="NCBIfam" id="NF040878">
    <property type="entry name" value="SE1561_fam"/>
    <property type="match status" value="1"/>
</dbReference>
<dbReference type="STRING" id="745820.SAMN04488053_10397"/>
<sequence>MENDKQVKLQTLHERMETLVNVLDTLDPEQTKVEDIDRIINMLDELEAQCQQYRQQYE</sequence>
<protein>
    <submittedName>
        <fullName evidence="1">Uncharacterized protein</fullName>
    </submittedName>
</protein>
<accession>A0A1H0DV22</accession>
<dbReference type="RefSeq" id="WP_090842007.1">
    <property type="nucleotide sequence ID" value="NZ_FNIL01000003.1"/>
</dbReference>
<gene>
    <name evidence="1" type="ORF">SAMN04488053_10397</name>
</gene>
<name>A0A1H0DV22_9BACI</name>
<keyword evidence="2" id="KW-1185">Reference proteome</keyword>
<evidence type="ECO:0000313" key="2">
    <source>
        <dbReference type="Proteomes" id="UP000198778"/>
    </source>
</evidence>
<organism evidence="1 2">
    <name type="scientific">Alkalicoccus daliensis</name>
    <dbReference type="NCBI Taxonomy" id="745820"/>
    <lineage>
        <taxon>Bacteria</taxon>
        <taxon>Bacillati</taxon>
        <taxon>Bacillota</taxon>
        <taxon>Bacilli</taxon>
        <taxon>Bacillales</taxon>
        <taxon>Bacillaceae</taxon>
        <taxon>Alkalicoccus</taxon>
    </lineage>
</organism>
<evidence type="ECO:0000313" key="1">
    <source>
        <dbReference type="EMBL" id="SDN74010.1"/>
    </source>
</evidence>
<proteinExistence type="predicted"/>
<dbReference type="EMBL" id="FNIL01000003">
    <property type="protein sequence ID" value="SDN74010.1"/>
    <property type="molecule type" value="Genomic_DNA"/>
</dbReference>
<dbReference type="InterPro" id="IPR047670">
    <property type="entry name" value="YfjT-like"/>
</dbReference>
<dbReference type="AlphaFoldDB" id="A0A1H0DV22"/>